<organism evidence="2 3">
    <name type="scientific">Allomesorhizobium camelthorni</name>
    <dbReference type="NCBI Taxonomy" id="475069"/>
    <lineage>
        <taxon>Bacteria</taxon>
        <taxon>Pseudomonadati</taxon>
        <taxon>Pseudomonadota</taxon>
        <taxon>Alphaproteobacteria</taxon>
        <taxon>Hyphomicrobiales</taxon>
        <taxon>Phyllobacteriaceae</taxon>
        <taxon>Allomesorhizobium</taxon>
    </lineage>
</organism>
<dbReference type="PANTHER" id="PTHR42912">
    <property type="entry name" value="METHYLTRANSFERASE"/>
    <property type="match status" value="1"/>
</dbReference>
<comment type="caution">
    <text evidence="2">The sequence shown here is derived from an EMBL/GenBank/DDBJ whole genome shotgun (WGS) entry which is preliminary data.</text>
</comment>
<dbReference type="GO" id="GO:0032259">
    <property type="term" value="P:methylation"/>
    <property type="evidence" value="ECO:0007669"/>
    <property type="project" value="UniProtKB-KW"/>
</dbReference>
<feature type="domain" description="Methyltransferase" evidence="1">
    <location>
        <begin position="96"/>
        <end position="189"/>
    </location>
</feature>
<protein>
    <submittedName>
        <fullName evidence="2">Class I SAM-dependent methyltransferase</fullName>
    </submittedName>
</protein>
<dbReference type="PANTHER" id="PTHR42912:SF93">
    <property type="entry name" value="N6-ADENOSINE-METHYLTRANSFERASE TMT1A"/>
    <property type="match status" value="1"/>
</dbReference>
<dbReference type="Pfam" id="PF13649">
    <property type="entry name" value="Methyltransf_25"/>
    <property type="match status" value="1"/>
</dbReference>
<gene>
    <name evidence="2" type="ORF">G6N73_04350</name>
</gene>
<dbReference type="RefSeq" id="WP_165023885.1">
    <property type="nucleotide sequence ID" value="NZ_JAAKZF010000003.1"/>
</dbReference>
<proteinExistence type="predicted"/>
<dbReference type="CDD" id="cd02440">
    <property type="entry name" value="AdoMet_MTases"/>
    <property type="match status" value="1"/>
</dbReference>
<dbReference type="GO" id="GO:0008168">
    <property type="term" value="F:methyltransferase activity"/>
    <property type="evidence" value="ECO:0007669"/>
    <property type="project" value="UniProtKB-KW"/>
</dbReference>
<name>A0A6G4W8E2_9HYPH</name>
<dbReference type="InterPro" id="IPR041698">
    <property type="entry name" value="Methyltransf_25"/>
</dbReference>
<evidence type="ECO:0000313" key="3">
    <source>
        <dbReference type="Proteomes" id="UP001642900"/>
    </source>
</evidence>
<evidence type="ECO:0000259" key="1">
    <source>
        <dbReference type="Pfam" id="PF13649"/>
    </source>
</evidence>
<dbReference type="AlphaFoldDB" id="A0A6G4W8E2"/>
<dbReference type="Gene3D" id="3.40.50.150">
    <property type="entry name" value="Vaccinia Virus protein VP39"/>
    <property type="match status" value="1"/>
</dbReference>
<dbReference type="InterPro" id="IPR029063">
    <property type="entry name" value="SAM-dependent_MTases_sf"/>
</dbReference>
<dbReference type="Proteomes" id="UP001642900">
    <property type="component" value="Unassembled WGS sequence"/>
</dbReference>
<keyword evidence="2" id="KW-0808">Transferase</keyword>
<dbReference type="EMBL" id="JAAKZF010000003">
    <property type="protein sequence ID" value="NGO50417.1"/>
    <property type="molecule type" value="Genomic_DNA"/>
</dbReference>
<dbReference type="SUPFAM" id="SSF53335">
    <property type="entry name" value="S-adenosyl-L-methionine-dependent methyltransferases"/>
    <property type="match status" value="1"/>
</dbReference>
<sequence>MLNADLVVSHIREAIGSQFLVGLDISNGPSALKTYFDLTKQHPEHRDALLKYPLHSPGSVSAFNGAGVDYFLGGIWHANVIARALAKHAPDQSLDVLDFGCGAGRLLRYLLLFLPQHRYAGCDVNMASVDWLNETFAPASFSAIHASPPSSYADASFDVVYGWSIFTHFNERLHVAWLEELWRITRPGGLVLVTVHNDALVGRYGTEAKLVERMVARGADYDAVTEEYRRTGFSYWRAYPEEARQNGIDIETFGMAFISRDYVRREWSRLFEVVDFVADADPKWQDLVVLRRPF</sequence>
<keyword evidence="3" id="KW-1185">Reference proteome</keyword>
<accession>A0A6G4W8E2</accession>
<dbReference type="InterPro" id="IPR050508">
    <property type="entry name" value="Methyltransf_Superfamily"/>
</dbReference>
<keyword evidence="2" id="KW-0489">Methyltransferase</keyword>
<reference evidence="2 3" key="1">
    <citation type="submission" date="2020-02" db="EMBL/GenBank/DDBJ databases">
        <title>Genome sequence of strain CCNWXJ40-4.</title>
        <authorList>
            <person name="Gao J."/>
            <person name="Sun J."/>
        </authorList>
    </citation>
    <scope>NUCLEOTIDE SEQUENCE [LARGE SCALE GENOMIC DNA]</scope>
    <source>
        <strain evidence="2 3">CCNWXJ 40-4</strain>
    </source>
</reference>
<evidence type="ECO:0000313" key="2">
    <source>
        <dbReference type="EMBL" id="NGO50417.1"/>
    </source>
</evidence>